<proteinExistence type="predicted"/>
<reference evidence="2 3" key="1">
    <citation type="journal article" date="2012" name="PLoS ONE">
        <title>Genome sequence and transcriptome analysis of the radioresistant bacterium Deinococcus gobiensis: insights into the extreme environmental adaptations.</title>
        <authorList>
            <person name="Yuan M."/>
            <person name="Chen M."/>
            <person name="Zhang W."/>
            <person name="Lu W."/>
            <person name="Wang J."/>
            <person name="Yang M."/>
            <person name="Zhao P."/>
            <person name="Tang R."/>
            <person name="Li X."/>
            <person name="Hao Y."/>
            <person name="Zhou Z."/>
            <person name="Zhan Y."/>
            <person name="Yu H."/>
            <person name="Teng C."/>
            <person name="Yan Y."/>
            <person name="Ping S."/>
            <person name="Wang Y."/>
            <person name="Lin M."/>
        </authorList>
    </citation>
    <scope>NUCLEOTIDE SEQUENCE [LARGE SCALE GENOMIC DNA]</scope>
    <source>
        <strain evidence="2 3">I-0</strain>
    </source>
</reference>
<feature type="signal peptide" evidence="1">
    <location>
        <begin position="1"/>
        <end position="19"/>
    </location>
</feature>
<accession>H8GVW6</accession>
<evidence type="ECO:0000313" key="3">
    <source>
        <dbReference type="Proteomes" id="UP000007575"/>
    </source>
</evidence>
<protein>
    <submittedName>
        <fullName evidence="2">Uncharacterized protein</fullName>
    </submittedName>
</protein>
<keyword evidence="1" id="KW-0732">Signal</keyword>
<dbReference type="KEGG" id="dgo:DGo_CA2904"/>
<dbReference type="PATRIC" id="fig|745776.4.peg.2981"/>
<sequence>MRFLTPVLAVALLGSPALAQGRIGDVTLTPIPAPAPARGLPQSARSDVPAGWQEIMGRVSAPATVNLPAGSRVNVIVDDPTRTGAARQVLRVSFAASRLSTPYQIVFNPTRLVSGRVYGVRSTVTDRQGRVLYASTAYARLPQGATSTLNLSVSPVR</sequence>
<dbReference type="OrthoDB" id="68561at2"/>
<dbReference type="Pfam" id="PF09619">
    <property type="entry name" value="YscW"/>
    <property type="match status" value="1"/>
</dbReference>
<dbReference type="InterPro" id="IPR039366">
    <property type="entry name" value="Pilotin"/>
</dbReference>
<gene>
    <name evidence="2" type="ordered locus">DGo_CA2904</name>
</gene>
<dbReference type="AlphaFoldDB" id="H8GVW6"/>
<name>H8GVW6_DEIGI</name>
<dbReference type="Proteomes" id="UP000007575">
    <property type="component" value="Chromosome"/>
</dbReference>
<dbReference type="HOGENOM" id="CLU_1675020_0_0_0"/>
<dbReference type="RefSeq" id="WP_014686311.1">
    <property type="nucleotide sequence ID" value="NC_017790.1"/>
</dbReference>
<dbReference type="STRING" id="745776.DGo_CA2904"/>
<dbReference type="EMBL" id="CP002191">
    <property type="protein sequence ID" value="AFD26831.1"/>
    <property type="molecule type" value="Genomic_DNA"/>
</dbReference>
<organism evidence="2 3">
    <name type="scientific">Deinococcus gobiensis (strain DSM 21396 / JCM 16679 / CGMCC 1.7299 / I-0)</name>
    <dbReference type="NCBI Taxonomy" id="745776"/>
    <lineage>
        <taxon>Bacteria</taxon>
        <taxon>Thermotogati</taxon>
        <taxon>Deinococcota</taxon>
        <taxon>Deinococci</taxon>
        <taxon>Deinococcales</taxon>
        <taxon>Deinococcaceae</taxon>
        <taxon>Deinococcus</taxon>
    </lineage>
</organism>
<keyword evidence="3" id="KW-1185">Reference proteome</keyword>
<evidence type="ECO:0000256" key="1">
    <source>
        <dbReference type="SAM" id="SignalP"/>
    </source>
</evidence>
<evidence type="ECO:0000313" key="2">
    <source>
        <dbReference type="EMBL" id="AFD26831.1"/>
    </source>
</evidence>
<feature type="chain" id="PRO_5003612500" evidence="1">
    <location>
        <begin position="20"/>
        <end position="157"/>
    </location>
</feature>